<dbReference type="SUPFAM" id="SSF54637">
    <property type="entry name" value="Thioesterase/thiol ester dehydrase-isomerase"/>
    <property type="match status" value="1"/>
</dbReference>
<dbReference type="Proteomes" id="UP000824164">
    <property type="component" value="Unassembled WGS sequence"/>
</dbReference>
<dbReference type="EMBL" id="DVLT01000044">
    <property type="protein sequence ID" value="HIU02967.1"/>
    <property type="molecule type" value="Genomic_DNA"/>
</dbReference>
<evidence type="ECO:0000256" key="2">
    <source>
        <dbReference type="ARBA" id="ARBA00022801"/>
    </source>
</evidence>
<dbReference type="Gene3D" id="3.10.129.10">
    <property type="entry name" value="Hotdog Thioesterase"/>
    <property type="match status" value="1"/>
</dbReference>
<dbReference type="InterPro" id="IPR029069">
    <property type="entry name" value="HotDog_dom_sf"/>
</dbReference>
<dbReference type="PANTHER" id="PTHR31793">
    <property type="entry name" value="4-HYDROXYBENZOYL-COA THIOESTERASE FAMILY MEMBER"/>
    <property type="match status" value="1"/>
</dbReference>
<dbReference type="AlphaFoldDB" id="A0A9D1HIT7"/>
<dbReference type="GO" id="GO:0047617">
    <property type="term" value="F:fatty acyl-CoA hydrolase activity"/>
    <property type="evidence" value="ECO:0007669"/>
    <property type="project" value="TreeGrafter"/>
</dbReference>
<reference evidence="3" key="1">
    <citation type="submission" date="2020-10" db="EMBL/GenBank/DDBJ databases">
        <authorList>
            <person name="Gilroy R."/>
        </authorList>
    </citation>
    <scope>NUCLEOTIDE SEQUENCE</scope>
    <source>
        <strain evidence="3">CHK187-14744</strain>
    </source>
</reference>
<comment type="similarity">
    <text evidence="1">Belongs to the 4-hydroxybenzoyl-CoA thioesterase family.</text>
</comment>
<keyword evidence="2" id="KW-0378">Hydrolase</keyword>
<protein>
    <submittedName>
        <fullName evidence="3">Acyl-CoA thioesterase</fullName>
    </submittedName>
</protein>
<proteinExistence type="inferred from homology"/>
<dbReference type="CDD" id="cd00586">
    <property type="entry name" value="4HBT"/>
    <property type="match status" value="1"/>
</dbReference>
<dbReference type="InterPro" id="IPR006684">
    <property type="entry name" value="YbgC/YbaW"/>
</dbReference>
<organism evidence="3 4">
    <name type="scientific">Candidatus Onthocola gallistercoris</name>
    <dbReference type="NCBI Taxonomy" id="2840876"/>
    <lineage>
        <taxon>Bacteria</taxon>
        <taxon>Bacillati</taxon>
        <taxon>Bacillota</taxon>
        <taxon>Bacilli</taxon>
        <taxon>Candidatus Onthocola</taxon>
    </lineage>
</organism>
<sequence>MKEIIIDSKEDIFSSFTRTALYYETDQMGIIHHSNYIRWFEEARLHYMKEIGLPYDALERMGIIIPVLSVECRYRLPVHYDETVRIYMSITKFNGVKMRVAYEVRDEQTGELRSEGASEHGFVDRDFKPVRMKRDYPEVYEILNAHVIPAQK</sequence>
<comment type="caution">
    <text evidence="3">The sequence shown here is derived from an EMBL/GenBank/DDBJ whole genome shotgun (WGS) entry which is preliminary data.</text>
</comment>
<evidence type="ECO:0000313" key="3">
    <source>
        <dbReference type="EMBL" id="HIU02967.1"/>
    </source>
</evidence>
<evidence type="ECO:0000313" key="4">
    <source>
        <dbReference type="Proteomes" id="UP000824164"/>
    </source>
</evidence>
<dbReference type="InterPro" id="IPR050563">
    <property type="entry name" value="4-hydroxybenzoyl-CoA_TE"/>
</dbReference>
<dbReference type="Pfam" id="PF13279">
    <property type="entry name" value="4HBT_2"/>
    <property type="match status" value="1"/>
</dbReference>
<evidence type="ECO:0000256" key="1">
    <source>
        <dbReference type="ARBA" id="ARBA00005953"/>
    </source>
</evidence>
<gene>
    <name evidence="3" type="ORF">IAB63_06925</name>
</gene>
<dbReference type="NCBIfam" id="TIGR00051">
    <property type="entry name" value="YbgC/FadM family acyl-CoA thioesterase"/>
    <property type="match status" value="1"/>
</dbReference>
<dbReference type="PANTHER" id="PTHR31793:SF27">
    <property type="entry name" value="NOVEL THIOESTERASE SUPERFAMILY DOMAIN AND SAPOSIN A-TYPE DOMAIN CONTAINING PROTEIN (0610012H03RIK)"/>
    <property type="match status" value="1"/>
</dbReference>
<name>A0A9D1HIT7_9FIRM</name>
<accession>A0A9D1HIT7</accession>
<reference evidence="3" key="2">
    <citation type="journal article" date="2021" name="PeerJ">
        <title>Extensive microbial diversity within the chicken gut microbiome revealed by metagenomics and culture.</title>
        <authorList>
            <person name="Gilroy R."/>
            <person name="Ravi A."/>
            <person name="Getino M."/>
            <person name="Pursley I."/>
            <person name="Horton D.L."/>
            <person name="Alikhan N.F."/>
            <person name="Baker D."/>
            <person name="Gharbi K."/>
            <person name="Hall N."/>
            <person name="Watson M."/>
            <person name="Adriaenssens E.M."/>
            <person name="Foster-Nyarko E."/>
            <person name="Jarju S."/>
            <person name="Secka A."/>
            <person name="Antonio M."/>
            <person name="Oren A."/>
            <person name="Chaudhuri R.R."/>
            <person name="La Ragione R."/>
            <person name="Hildebrand F."/>
            <person name="Pallen M.J."/>
        </authorList>
    </citation>
    <scope>NUCLEOTIDE SEQUENCE</scope>
    <source>
        <strain evidence="3">CHK187-14744</strain>
    </source>
</reference>